<evidence type="ECO:0000313" key="3">
    <source>
        <dbReference type="EMBL" id="KAH3785509.1"/>
    </source>
</evidence>
<organism evidence="3 4">
    <name type="scientific">Dreissena polymorpha</name>
    <name type="common">Zebra mussel</name>
    <name type="synonym">Mytilus polymorpha</name>
    <dbReference type="NCBI Taxonomy" id="45954"/>
    <lineage>
        <taxon>Eukaryota</taxon>
        <taxon>Metazoa</taxon>
        <taxon>Spiralia</taxon>
        <taxon>Lophotrochozoa</taxon>
        <taxon>Mollusca</taxon>
        <taxon>Bivalvia</taxon>
        <taxon>Autobranchia</taxon>
        <taxon>Heteroconchia</taxon>
        <taxon>Euheterodonta</taxon>
        <taxon>Imparidentia</taxon>
        <taxon>Neoheterodontei</taxon>
        <taxon>Myida</taxon>
        <taxon>Dreissenoidea</taxon>
        <taxon>Dreissenidae</taxon>
        <taxon>Dreissena</taxon>
    </lineage>
</organism>
<dbReference type="EMBL" id="JAIWYP010000008">
    <property type="protein sequence ID" value="KAH3785509.1"/>
    <property type="molecule type" value="Genomic_DNA"/>
</dbReference>
<evidence type="ECO:0000313" key="2">
    <source>
        <dbReference type="EMBL" id="KAH3785458.1"/>
    </source>
</evidence>
<proteinExistence type="predicted"/>
<name>A0A9D4IUK1_DREPO</name>
<keyword evidence="4" id="KW-1185">Reference proteome</keyword>
<evidence type="ECO:0000256" key="1">
    <source>
        <dbReference type="SAM" id="SignalP"/>
    </source>
</evidence>
<accession>A0A9D4IUK1</accession>
<dbReference type="AlphaFoldDB" id="A0A9D4IUK1"/>
<dbReference type="Proteomes" id="UP000828390">
    <property type="component" value="Unassembled WGS sequence"/>
</dbReference>
<feature type="signal peptide" evidence="1">
    <location>
        <begin position="1"/>
        <end position="16"/>
    </location>
</feature>
<dbReference type="EMBL" id="JAIWYP010000008">
    <property type="protein sequence ID" value="KAH3785458.1"/>
    <property type="molecule type" value="Genomic_DNA"/>
</dbReference>
<reference evidence="3" key="2">
    <citation type="submission" date="2020-11" db="EMBL/GenBank/DDBJ databases">
        <authorList>
            <person name="McCartney M.A."/>
            <person name="Auch B."/>
            <person name="Kono T."/>
            <person name="Mallez S."/>
            <person name="Becker A."/>
            <person name="Gohl D.M."/>
            <person name="Silverstein K.A.T."/>
            <person name="Koren S."/>
            <person name="Bechman K.B."/>
            <person name="Herman A."/>
            <person name="Abrahante J.E."/>
            <person name="Garbe J."/>
        </authorList>
    </citation>
    <scope>NUCLEOTIDE SEQUENCE</scope>
    <source>
        <strain evidence="3">Duluth1</strain>
        <tissue evidence="3">Whole animal</tissue>
    </source>
</reference>
<sequence>MILYVLIQLLIGVIEGKAYEASATYMVFSPKVHVISPACFIQCGFSYIGLDIAAGMIVYDPPCSCQALSFDEFMTNGPIAYGNGNDIVGKMRNSVAYHPAVTIFFHTFYSIIYHS</sequence>
<evidence type="ECO:0000313" key="4">
    <source>
        <dbReference type="Proteomes" id="UP000828390"/>
    </source>
</evidence>
<feature type="chain" id="PRO_5040045483" evidence="1">
    <location>
        <begin position="17"/>
        <end position="115"/>
    </location>
</feature>
<protein>
    <submittedName>
        <fullName evidence="3">Uncharacterized protein</fullName>
    </submittedName>
</protein>
<comment type="caution">
    <text evidence="3">The sequence shown here is derived from an EMBL/GenBank/DDBJ whole genome shotgun (WGS) entry which is preliminary data.</text>
</comment>
<gene>
    <name evidence="2" type="ORF">DPMN_163548</name>
    <name evidence="3" type="ORF">DPMN_163600</name>
</gene>
<keyword evidence="1" id="KW-0732">Signal</keyword>
<reference evidence="3" key="1">
    <citation type="journal article" date="2019" name="bioRxiv">
        <title>The Genome of the Zebra Mussel, Dreissena polymorpha: A Resource for Invasive Species Research.</title>
        <authorList>
            <person name="McCartney M.A."/>
            <person name="Auch B."/>
            <person name="Kono T."/>
            <person name="Mallez S."/>
            <person name="Zhang Y."/>
            <person name="Obille A."/>
            <person name="Becker A."/>
            <person name="Abrahante J.E."/>
            <person name="Garbe J."/>
            <person name="Badalamenti J.P."/>
            <person name="Herman A."/>
            <person name="Mangelson H."/>
            <person name="Liachko I."/>
            <person name="Sullivan S."/>
            <person name="Sone E.D."/>
            <person name="Koren S."/>
            <person name="Silverstein K.A.T."/>
            <person name="Beckman K.B."/>
            <person name="Gohl D.M."/>
        </authorList>
    </citation>
    <scope>NUCLEOTIDE SEQUENCE</scope>
    <source>
        <strain evidence="3">Duluth1</strain>
        <tissue evidence="3">Whole animal</tissue>
    </source>
</reference>